<dbReference type="Proteomes" id="UP000294919">
    <property type="component" value="Unassembled WGS sequence"/>
</dbReference>
<feature type="non-terminal residue" evidence="1">
    <location>
        <position position="1"/>
    </location>
</feature>
<organism evidence="1 2">
    <name type="scientific">Marinisporobacter balticus</name>
    <dbReference type="NCBI Taxonomy" id="2018667"/>
    <lineage>
        <taxon>Bacteria</taxon>
        <taxon>Bacillati</taxon>
        <taxon>Bacillota</taxon>
        <taxon>Clostridia</taxon>
        <taxon>Peptostreptococcales</taxon>
        <taxon>Thermotaleaceae</taxon>
        <taxon>Marinisporobacter</taxon>
    </lineage>
</organism>
<evidence type="ECO:0000313" key="2">
    <source>
        <dbReference type="Proteomes" id="UP000294919"/>
    </source>
</evidence>
<dbReference type="EMBL" id="SLWV01000026">
    <property type="protein sequence ID" value="TCO70427.1"/>
    <property type="molecule type" value="Genomic_DNA"/>
</dbReference>
<accession>A0A4R2KE30</accession>
<comment type="caution">
    <text evidence="1">The sequence shown here is derived from an EMBL/GenBank/DDBJ whole genome shotgun (WGS) entry which is preliminary data.</text>
</comment>
<keyword evidence="2" id="KW-1185">Reference proteome</keyword>
<dbReference type="AlphaFoldDB" id="A0A4R2KE30"/>
<evidence type="ECO:0000313" key="1">
    <source>
        <dbReference type="EMBL" id="TCO70427.1"/>
    </source>
</evidence>
<protein>
    <submittedName>
        <fullName evidence="1">Uncharacterized protein</fullName>
    </submittedName>
</protein>
<sequence length="58" mass="6771">TVRFKVGVCMHHVEYAEISRISEMKWSRPGDINSICNNAHVVFIRRIRFIASEINLLI</sequence>
<proteinExistence type="predicted"/>
<gene>
    <name evidence="1" type="ORF">EV214_12647</name>
</gene>
<name>A0A4R2KE30_9FIRM</name>
<reference evidence="1 2" key="1">
    <citation type="submission" date="2019-03" db="EMBL/GenBank/DDBJ databases">
        <title>Genomic Encyclopedia of Type Strains, Phase IV (KMG-IV): sequencing the most valuable type-strain genomes for metagenomic binning, comparative biology and taxonomic classification.</title>
        <authorList>
            <person name="Goeker M."/>
        </authorList>
    </citation>
    <scope>NUCLEOTIDE SEQUENCE [LARGE SCALE GENOMIC DNA]</scope>
    <source>
        <strain evidence="1 2">DSM 102940</strain>
    </source>
</reference>